<feature type="region of interest" description="Disordered" evidence="1">
    <location>
        <begin position="1"/>
        <end position="22"/>
    </location>
</feature>
<evidence type="ECO:0000259" key="2">
    <source>
        <dbReference type="Pfam" id="PF21831"/>
    </source>
</evidence>
<evidence type="ECO:0000313" key="4">
    <source>
        <dbReference type="Proteomes" id="UP001330812"/>
    </source>
</evidence>
<feature type="domain" description="DUF6891" evidence="2">
    <location>
        <begin position="44"/>
        <end position="221"/>
    </location>
</feature>
<dbReference type="EMBL" id="CP142149">
    <property type="protein sequence ID" value="WSE26351.1"/>
    <property type="molecule type" value="Genomic_DNA"/>
</dbReference>
<sequence length="222" mass="23666">MWGRKRKQPPVENEGAAASTVDVSPVDVASTVDAGSTVDPAVTAAEAEEFARPLVHGGFSTPEDIAVAITEYFDPDEQPVSLDEARAIVDRLWRERLAEQRSWPAVTDADRVLAAFSALSGSGVVARPDFTCCQNCGVTEIGAEAAPGDRGFVFFHQQDTARITEGGELMLSFGPFSGSGTATAQVGQTVVAALRAQDLSVTWDGSPDERIRVAVDWQKRLS</sequence>
<reference evidence="3 4" key="1">
    <citation type="journal article" date="2015" name="Int. J. Syst. Evol. Microbiol.">
        <title>Amycolatopsis rhabdoformis sp. nov., an actinomycete isolated from a tropical forest soil.</title>
        <authorList>
            <person name="Souza W.R."/>
            <person name="Silva R.E."/>
            <person name="Goodfellow M."/>
            <person name="Busarakam K."/>
            <person name="Figueiro F.S."/>
            <person name="Ferreira D."/>
            <person name="Rodrigues-Filho E."/>
            <person name="Moraes L.A.B."/>
            <person name="Zucchi T.D."/>
        </authorList>
    </citation>
    <scope>NUCLEOTIDE SEQUENCE [LARGE SCALE GENOMIC DNA]</scope>
    <source>
        <strain evidence="3 4">NCIMB 14900</strain>
    </source>
</reference>
<protein>
    <recommendedName>
        <fullName evidence="2">DUF6891 domain-containing protein</fullName>
    </recommendedName>
</protein>
<proteinExistence type="predicted"/>
<dbReference type="Proteomes" id="UP001330812">
    <property type="component" value="Chromosome"/>
</dbReference>
<accession>A0ABZ1HXV5</accession>
<dbReference type="RefSeq" id="WP_326565320.1">
    <property type="nucleotide sequence ID" value="NZ_CP142149.1"/>
</dbReference>
<evidence type="ECO:0000313" key="3">
    <source>
        <dbReference type="EMBL" id="WSE26351.1"/>
    </source>
</evidence>
<evidence type="ECO:0000256" key="1">
    <source>
        <dbReference type="SAM" id="MobiDB-lite"/>
    </source>
</evidence>
<dbReference type="InterPro" id="IPR054186">
    <property type="entry name" value="DUF6891"/>
</dbReference>
<dbReference type="Pfam" id="PF21831">
    <property type="entry name" value="DUF6891"/>
    <property type="match status" value="1"/>
</dbReference>
<organism evidence="3 4">
    <name type="scientific">Amycolatopsis rhabdoformis</name>
    <dbReference type="NCBI Taxonomy" id="1448059"/>
    <lineage>
        <taxon>Bacteria</taxon>
        <taxon>Bacillati</taxon>
        <taxon>Actinomycetota</taxon>
        <taxon>Actinomycetes</taxon>
        <taxon>Pseudonocardiales</taxon>
        <taxon>Pseudonocardiaceae</taxon>
        <taxon>Amycolatopsis</taxon>
    </lineage>
</organism>
<keyword evidence="4" id="KW-1185">Reference proteome</keyword>
<name>A0ABZ1HXV5_9PSEU</name>
<gene>
    <name evidence="3" type="ORF">VSH64_26095</name>
</gene>